<feature type="chain" id="PRO_5043766299" evidence="2">
    <location>
        <begin position="17"/>
        <end position="241"/>
    </location>
</feature>
<dbReference type="PANTHER" id="PTHR10380:SF200">
    <property type="entry name" value="CUTICULAR PROTEIN 49AB-RELATED"/>
    <property type="match status" value="1"/>
</dbReference>
<dbReference type="EMBL" id="JARQZJ010000001">
    <property type="protein sequence ID" value="KAK9869766.1"/>
    <property type="molecule type" value="Genomic_DNA"/>
</dbReference>
<name>A0AAW1TNK4_9CUCU</name>
<comment type="caution">
    <text evidence="3">The sequence shown here is derived from an EMBL/GenBank/DDBJ whole genome shotgun (WGS) entry which is preliminary data.</text>
</comment>
<gene>
    <name evidence="3" type="ORF">WA026_003498</name>
</gene>
<feature type="signal peptide" evidence="2">
    <location>
        <begin position="1"/>
        <end position="16"/>
    </location>
</feature>
<dbReference type="PANTHER" id="PTHR10380">
    <property type="entry name" value="CUTICLE PROTEIN"/>
    <property type="match status" value="1"/>
</dbReference>
<keyword evidence="2" id="KW-0732">Signal</keyword>
<dbReference type="InterPro" id="IPR050468">
    <property type="entry name" value="Cuticle_Struct_Prot"/>
</dbReference>
<reference evidence="3 4" key="1">
    <citation type="submission" date="2023-03" db="EMBL/GenBank/DDBJ databases">
        <title>Genome insight into feeding habits of ladybird beetles.</title>
        <authorList>
            <person name="Li H.-S."/>
            <person name="Huang Y.-H."/>
            <person name="Pang H."/>
        </authorList>
    </citation>
    <scope>NUCLEOTIDE SEQUENCE [LARGE SCALE GENOMIC DNA]</scope>
    <source>
        <strain evidence="3">SYSU_2023b</strain>
        <tissue evidence="3">Whole body</tissue>
    </source>
</reference>
<sequence length="241" mass="26566">MKVVVVCLLLATIAYAANIDEEDGTYREDNSGQYIPDDSGKYIPDFSGAYRDDGTGRYSGDQSGLYNGENLEKIRHLRPTPLLTNHLESGQESRQIRADFVLPRHNFAAGNPIRVPTISKPVVRAAPRYQGKVGTSSDGRWRIIKQSGDVNSNGYSWEYETENGITAAESGNVINKGTENESMQAKGFFQYTGPDNVVYSVTYRADADGFHPEGAHLPKPPPIPEAILRALEKQTGSRRLS</sequence>
<dbReference type="InterPro" id="IPR000618">
    <property type="entry name" value="Insect_cuticle"/>
</dbReference>
<accession>A0AAW1TNK4</accession>
<dbReference type="Proteomes" id="UP001431783">
    <property type="component" value="Unassembled WGS sequence"/>
</dbReference>
<dbReference type="PROSITE" id="PS51155">
    <property type="entry name" value="CHIT_BIND_RR_2"/>
    <property type="match status" value="1"/>
</dbReference>
<keyword evidence="4" id="KW-1185">Reference proteome</keyword>
<dbReference type="Pfam" id="PF00379">
    <property type="entry name" value="Chitin_bind_4"/>
    <property type="match status" value="1"/>
</dbReference>
<organism evidence="3 4">
    <name type="scientific">Henosepilachna vigintioctopunctata</name>
    <dbReference type="NCBI Taxonomy" id="420089"/>
    <lineage>
        <taxon>Eukaryota</taxon>
        <taxon>Metazoa</taxon>
        <taxon>Ecdysozoa</taxon>
        <taxon>Arthropoda</taxon>
        <taxon>Hexapoda</taxon>
        <taxon>Insecta</taxon>
        <taxon>Pterygota</taxon>
        <taxon>Neoptera</taxon>
        <taxon>Endopterygota</taxon>
        <taxon>Coleoptera</taxon>
        <taxon>Polyphaga</taxon>
        <taxon>Cucujiformia</taxon>
        <taxon>Coccinelloidea</taxon>
        <taxon>Coccinellidae</taxon>
        <taxon>Epilachninae</taxon>
        <taxon>Epilachnini</taxon>
        <taxon>Henosepilachna</taxon>
    </lineage>
</organism>
<dbReference type="GO" id="GO:0062129">
    <property type="term" value="C:chitin-based extracellular matrix"/>
    <property type="evidence" value="ECO:0007669"/>
    <property type="project" value="TreeGrafter"/>
</dbReference>
<dbReference type="GO" id="GO:0008010">
    <property type="term" value="F:structural constituent of chitin-based larval cuticle"/>
    <property type="evidence" value="ECO:0007669"/>
    <property type="project" value="TreeGrafter"/>
</dbReference>
<dbReference type="AlphaFoldDB" id="A0AAW1TNK4"/>
<protein>
    <submittedName>
        <fullName evidence="3">Uncharacterized protein</fullName>
    </submittedName>
</protein>
<evidence type="ECO:0000256" key="2">
    <source>
        <dbReference type="SAM" id="SignalP"/>
    </source>
</evidence>
<keyword evidence="1" id="KW-0193">Cuticle</keyword>
<evidence type="ECO:0000256" key="1">
    <source>
        <dbReference type="PROSITE-ProRule" id="PRU00497"/>
    </source>
</evidence>
<evidence type="ECO:0000313" key="4">
    <source>
        <dbReference type="Proteomes" id="UP001431783"/>
    </source>
</evidence>
<evidence type="ECO:0000313" key="3">
    <source>
        <dbReference type="EMBL" id="KAK9869766.1"/>
    </source>
</evidence>
<proteinExistence type="predicted"/>